<evidence type="ECO:0000256" key="1">
    <source>
        <dbReference type="SAM" id="Phobius"/>
    </source>
</evidence>
<accession>A0A5E8CLJ7</accession>
<protein>
    <submittedName>
        <fullName evidence="2">Uncharacterized protein</fullName>
    </submittedName>
</protein>
<evidence type="ECO:0000313" key="2">
    <source>
        <dbReference type="EMBL" id="VVU94712.1"/>
    </source>
</evidence>
<organism evidence="2">
    <name type="scientific">seawater metagenome</name>
    <dbReference type="NCBI Taxonomy" id="1561972"/>
    <lineage>
        <taxon>unclassified sequences</taxon>
        <taxon>metagenomes</taxon>
        <taxon>ecological metagenomes</taxon>
    </lineage>
</organism>
<sequence length="201" mass="23127">MTNTVCFDRNIFLIMVCIIVGATVVFFYNNPNIKKPATIPKCPPCKIKTQPTETKIVIQDKEKKTNPFVQYDKDALEDPLAPPYRRLPAYLYPRYPLSSMVNVPTRGYPTMFQFIGNLVRDRDNKFVQLFGRQTYPASNKYEYYGVSKDPSGLKIKIQISVKNDKELFDKDEIEIESLGAGTFILYLNELATPRYNPYVIG</sequence>
<keyword evidence="1" id="KW-0472">Membrane</keyword>
<keyword evidence="1" id="KW-0812">Transmembrane</keyword>
<dbReference type="Pfam" id="PF19059">
    <property type="entry name" value="DUF5755"/>
    <property type="match status" value="1"/>
</dbReference>
<gene>
    <name evidence="2" type="ORF">CPAV1605_437</name>
</gene>
<proteinExistence type="predicted"/>
<dbReference type="EMBL" id="CABVLZ010000002">
    <property type="protein sequence ID" value="VVU94712.1"/>
    <property type="molecule type" value="Genomic_DNA"/>
</dbReference>
<keyword evidence="1" id="KW-1133">Transmembrane helix</keyword>
<dbReference type="AlphaFoldDB" id="A0A5E8CLJ7"/>
<name>A0A5E8CLJ7_9ZZZZ</name>
<dbReference type="InterPro" id="IPR043929">
    <property type="entry name" value="DUF5755"/>
</dbReference>
<feature type="transmembrane region" description="Helical" evidence="1">
    <location>
        <begin position="12"/>
        <end position="29"/>
    </location>
</feature>
<reference evidence="2" key="1">
    <citation type="submission" date="2019-09" db="EMBL/GenBank/DDBJ databases">
        <authorList>
            <person name="Needham M D."/>
        </authorList>
    </citation>
    <scope>NUCLEOTIDE SEQUENCE</scope>
</reference>